<dbReference type="PROSITE" id="PS50879">
    <property type="entry name" value="RNASE_H_1"/>
    <property type="match status" value="1"/>
</dbReference>
<name>A0ABR1JG13_9AGAR</name>
<evidence type="ECO:0000313" key="10">
    <source>
        <dbReference type="Proteomes" id="UP001498398"/>
    </source>
</evidence>
<dbReference type="CDD" id="cd09280">
    <property type="entry name" value="RNase_HI_eukaryote_like"/>
    <property type="match status" value="1"/>
</dbReference>
<keyword evidence="6" id="KW-0255">Endonuclease</keyword>
<evidence type="ECO:0000256" key="6">
    <source>
        <dbReference type="ARBA" id="ARBA00022759"/>
    </source>
</evidence>
<dbReference type="Gene3D" id="3.30.420.10">
    <property type="entry name" value="Ribonuclease H-like superfamily/Ribonuclease H"/>
    <property type="match status" value="1"/>
</dbReference>
<evidence type="ECO:0000259" key="8">
    <source>
        <dbReference type="PROSITE" id="PS50879"/>
    </source>
</evidence>
<gene>
    <name evidence="9" type="ORF">VKT23_008961</name>
</gene>
<dbReference type="InterPro" id="IPR012337">
    <property type="entry name" value="RNaseH-like_sf"/>
</dbReference>
<keyword evidence="5" id="KW-0479">Metal-binding</keyword>
<dbReference type="PANTHER" id="PTHR10642">
    <property type="entry name" value="RIBONUCLEASE H1"/>
    <property type="match status" value="1"/>
</dbReference>
<evidence type="ECO:0000256" key="5">
    <source>
        <dbReference type="ARBA" id="ARBA00022723"/>
    </source>
</evidence>
<sequence>MLRARELLDTLPEKWDPRAEQPEDHEGEFTRLSTPREEYLFDYRLSMTGDMSSIFRIFTDKEQPPTNAVFIRRLRTNDPNNVTEVATDGSCINNGQENALAGAGVYFTMNDERNKSIKLPKMSGNTPLTLSNQAGELLAAKLAPELIRKEYHLRIETDSKYVISHLTTSLRKMEDNGYIGVENAPLIKAMVANYRTRESLTKIKWVKGHSGHPGNEAADDLAKKAVEKNETDEVELNIPSELQLSGAKLCVLTQSLAYNAIRIIKTRGTEDRRRTRQNLELTKIQVKELFGISPRDVTIWRSIRSKDLERKTRYFLWMTIHDAYMTGTNWDRPGYSDEMRQRATCPHDHKTEDMTHILTGCESPGQEVIWNLVGELWARKTSTPEWEHPGLGVIMGAGLVQLTTRTGKRKSGEERLWRILISESAYLIWKLRCERVIQNENTPFSQTEVKNRWTYMINERLQLDRRMTSWKYGKKSLSPGLVEATWKGLLKAEGLLPHDWVTNTGVLVGIESDLRRRTGPRGR</sequence>
<proteinExistence type="inferred from homology"/>
<evidence type="ECO:0000256" key="2">
    <source>
        <dbReference type="ARBA" id="ARBA00005300"/>
    </source>
</evidence>
<dbReference type="PANTHER" id="PTHR10642:SF26">
    <property type="entry name" value="RIBONUCLEASE H1"/>
    <property type="match status" value="1"/>
</dbReference>
<dbReference type="SUPFAM" id="SSF53098">
    <property type="entry name" value="Ribonuclease H-like"/>
    <property type="match status" value="1"/>
</dbReference>
<comment type="similarity">
    <text evidence="2">Belongs to the RNase H family.</text>
</comment>
<feature type="domain" description="RNase H type-1" evidence="8">
    <location>
        <begin position="79"/>
        <end position="227"/>
    </location>
</feature>
<evidence type="ECO:0000256" key="1">
    <source>
        <dbReference type="ARBA" id="ARBA00000077"/>
    </source>
</evidence>
<evidence type="ECO:0000313" key="9">
    <source>
        <dbReference type="EMBL" id="KAK7461033.1"/>
    </source>
</evidence>
<dbReference type="EC" id="3.1.26.4" evidence="3"/>
<evidence type="ECO:0000256" key="7">
    <source>
        <dbReference type="ARBA" id="ARBA00022801"/>
    </source>
</evidence>
<dbReference type="InterPro" id="IPR036397">
    <property type="entry name" value="RNaseH_sf"/>
</dbReference>
<dbReference type="Proteomes" id="UP001498398">
    <property type="component" value="Unassembled WGS sequence"/>
</dbReference>
<keyword evidence="4" id="KW-0540">Nuclease</keyword>
<dbReference type="InterPro" id="IPR050092">
    <property type="entry name" value="RNase_H"/>
</dbReference>
<keyword evidence="7" id="KW-0378">Hydrolase</keyword>
<reference evidence="9 10" key="1">
    <citation type="submission" date="2024-01" db="EMBL/GenBank/DDBJ databases">
        <title>A draft genome for the cacao thread blight pathogen Marasmiellus scandens.</title>
        <authorList>
            <person name="Baruah I.K."/>
            <person name="Leung J."/>
            <person name="Bukari Y."/>
            <person name="Amoako-Attah I."/>
            <person name="Meinhardt L.W."/>
            <person name="Bailey B.A."/>
            <person name="Cohen S.P."/>
        </authorList>
    </citation>
    <scope>NUCLEOTIDE SEQUENCE [LARGE SCALE GENOMIC DNA]</scope>
    <source>
        <strain evidence="9 10">GH-19</strain>
    </source>
</reference>
<organism evidence="9 10">
    <name type="scientific">Marasmiellus scandens</name>
    <dbReference type="NCBI Taxonomy" id="2682957"/>
    <lineage>
        <taxon>Eukaryota</taxon>
        <taxon>Fungi</taxon>
        <taxon>Dikarya</taxon>
        <taxon>Basidiomycota</taxon>
        <taxon>Agaricomycotina</taxon>
        <taxon>Agaricomycetes</taxon>
        <taxon>Agaricomycetidae</taxon>
        <taxon>Agaricales</taxon>
        <taxon>Marasmiineae</taxon>
        <taxon>Omphalotaceae</taxon>
        <taxon>Marasmiellus</taxon>
    </lineage>
</organism>
<comment type="catalytic activity">
    <reaction evidence="1">
        <text>Endonucleolytic cleavage to 5'-phosphomonoester.</text>
        <dbReference type="EC" id="3.1.26.4"/>
    </reaction>
</comment>
<evidence type="ECO:0000256" key="4">
    <source>
        <dbReference type="ARBA" id="ARBA00022722"/>
    </source>
</evidence>
<evidence type="ECO:0000256" key="3">
    <source>
        <dbReference type="ARBA" id="ARBA00012180"/>
    </source>
</evidence>
<dbReference type="Pfam" id="PF00075">
    <property type="entry name" value="RNase_H"/>
    <property type="match status" value="1"/>
</dbReference>
<dbReference type="EMBL" id="JBANRG010000014">
    <property type="protein sequence ID" value="KAK7461033.1"/>
    <property type="molecule type" value="Genomic_DNA"/>
</dbReference>
<comment type="caution">
    <text evidence="9">The sequence shown here is derived from an EMBL/GenBank/DDBJ whole genome shotgun (WGS) entry which is preliminary data.</text>
</comment>
<accession>A0ABR1JG13</accession>
<protein>
    <recommendedName>
        <fullName evidence="3">ribonuclease H</fullName>
        <ecNumber evidence="3">3.1.26.4</ecNumber>
    </recommendedName>
</protein>
<dbReference type="InterPro" id="IPR002156">
    <property type="entry name" value="RNaseH_domain"/>
</dbReference>
<keyword evidence="10" id="KW-1185">Reference proteome</keyword>